<reference evidence="1 2" key="1">
    <citation type="submission" date="2021-03" db="EMBL/GenBank/DDBJ databases">
        <title>Complete genome of Polaribacter_sp.G4M1.</title>
        <authorList>
            <person name="Jeong S.W."/>
            <person name="Bae J.W."/>
        </authorList>
    </citation>
    <scope>NUCLEOTIDE SEQUENCE [LARGE SCALE GENOMIC DNA]</scope>
    <source>
        <strain evidence="1 2">G4M1</strain>
    </source>
</reference>
<dbReference type="EMBL" id="CP071795">
    <property type="protein sequence ID" value="QTD38569.1"/>
    <property type="molecule type" value="Genomic_DNA"/>
</dbReference>
<protein>
    <submittedName>
        <fullName evidence="1">Uncharacterized protein</fullName>
    </submittedName>
</protein>
<proteinExistence type="predicted"/>
<sequence>MSNPSDMSILYVIETQDTKGTLVASYGATADLEIADFFKEIPKKNISKDENIFM</sequence>
<dbReference type="RefSeq" id="WP_207972697.1">
    <property type="nucleotide sequence ID" value="NZ_CP071795.1"/>
</dbReference>
<accession>A0ABX7SXY2</accession>
<gene>
    <name evidence="1" type="ORF">JL193_04625</name>
</gene>
<organism evidence="1 2">
    <name type="scientific">Polaribacter batillariae</name>
    <dbReference type="NCBI Taxonomy" id="2808900"/>
    <lineage>
        <taxon>Bacteria</taxon>
        <taxon>Pseudomonadati</taxon>
        <taxon>Bacteroidota</taxon>
        <taxon>Flavobacteriia</taxon>
        <taxon>Flavobacteriales</taxon>
        <taxon>Flavobacteriaceae</taxon>
    </lineage>
</organism>
<keyword evidence="2" id="KW-1185">Reference proteome</keyword>
<dbReference type="Proteomes" id="UP000663935">
    <property type="component" value="Chromosome"/>
</dbReference>
<evidence type="ECO:0000313" key="1">
    <source>
        <dbReference type="EMBL" id="QTD38569.1"/>
    </source>
</evidence>
<name>A0ABX7SXY2_9FLAO</name>
<evidence type="ECO:0000313" key="2">
    <source>
        <dbReference type="Proteomes" id="UP000663935"/>
    </source>
</evidence>